<dbReference type="PANTHER" id="PTHR19327:SF0">
    <property type="entry name" value="GOLGIN SUBFAMILY A MEMBER 4"/>
    <property type="match status" value="1"/>
</dbReference>
<feature type="compositionally biased region" description="Polar residues" evidence="2">
    <location>
        <begin position="1"/>
        <end position="19"/>
    </location>
</feature>
<feature type="coiled-coil region" evidence="1">
    <location>
        <begin position="1116"/>
        <end position="1171"/>
    </location>
</feature>
<feature type="compositionally biased region" description="Pro residues" evidence="2">
    <location>
        <begin position="131"/>
        <end position="142"/>
    </location>
</feature>
<dbReference type="EMBL" id="JAANYQ010000006">
    <property type="protein sequence ID" value="KAF4123419.1"/>
    <property type="molecule type" value="Genomic_DNA"/>
</dbReference>
<dbReference type="Proteomes" id="UP000749293">
    <property type="component" value="Unassembled WGS sequence"/>
</dbReference>
<dbReference type="GeneID" id="55972345"/>
<feature type="compositionally biased region" description="Low complexity" evidence="2">
    <location>
        <begin position="62"/>
        <end position="89"/>
    </location>
</feature>
<protein>
    <submittedName>
        <fullName evidence="4">Chromosome segregation ATPase</fullName>
    </submittedName>
</protein>
<feature type="region of interest" description="Disordered" evidence="2">
    <location>
        <begin position="196"/>
        <end position="459"/>
    </location>
</feature>
<dbReference type="PANTHER" id="PTHR19327">
    <property type="entry name" value="GOLGIN"/>
    <property type="match status" value="1"/>
</dbReference>
<dbReference type="Pfam" id="PF24554">
    <property type="entry name" value="DUF7603"/>
    <property type="match status" value="1"/>
</dbReference>
<feature type="region of interest" description="Disordered" evidence="2">
    <location>
        <begin position="1"/>
        <end position="163"/>
    </location>
</feature>
<feature type="compositionally biased region" description="Low complexity" evidence="2">
    <location>
        <begin position="97"/>
        <end position="113"/>
    </location>
</feature>
<sequence>MASSPRSSADPQETLSIPSSWPVPPLSSAHHFETHTVLSASSDETGPLPPMSQIAPLPPSSSSPSTTTTTTTTTADNTITTTTRGNHTSGRYHSHTRSTSTGTGIGIDTSASSRTDDKDDAQISDATAAAVPPPPPTPPAPPVDTSASTSTTPRSSVHQIKRKPLTGAAATFAARFSQASSSTASSSYIDLPTTDHRFERDASAQDSPTLYEYPEGVGLTASQPRPSEARFNPDDVGPTPETRDLPDDEYAGSGSQFDVLSVYDDLLSDHTSEQGPGQQREDRHDRQPTDAASTPRVAADERRGSSNSNLRPEAVSTDDDDDEYESAVSDHIDRRESSSPMRASKPTPPHLKLQQVDTSIREDAVSLNSDTGTPDSAYRNKRLPKSPAPASPFATFFGWGNQSPGATDFTAATTPQTPPTKGAAAVFPTKTTSALYAGDPRSNDAATGSRNPYLPTSPTLEPYDLEQIEEMEDELKSISSELAASIRREMDLEDLVDRLQEQASNAQAASKRTSDYFSDSGYSSAKASETENGREEIEKIQRRSEQEKASIKLELTNKLQEERLRRKDLDLKIKQLAERASHVDLAQMNNLDANERMRELEESCEDLRRRLVEERSSKDNFEDLLSALRGELQGACNERDNLRDEVVPQLRARVEGLEAEAAEYANLTYESTKMQQELETLKGENSSLRRGSVMGENVGLRRGSVLGDITPKRGSVMMASGLSRSNSVAAGGMRGRSGGMGLSRSNSVKTGQVESREALAERLKDVEVQRDALHSALKNLLERQFFQSRDYEKRIRSLEAERDRLMAGPAKRGGFEREILNLRTEVNLLRRRAEDALEQKWQVEKGLSGLKMDLDRAEGEIASLRELLDENDILIPTSFARSSVGSAGSDSPVSSASLREAYRKLQTLYTESLQRIKDLESGLPPDEETRGAMERLERALSLAVAERDAVSGEMEALAGRYDDLSADGGRGVEAQRSLSDELTESARQVERLASQVQRQLAANADLRTRLADAVARGDADRHSNNNRITFLMERLRGLEDDLVTAQTASEDTVARHEEEIGRLHEAQSSALHRVDGLVKGGAALRSPRSPLARRGPSAFPGSPRLTEASFEDEAEMKSLRAKVGELEKALAEAETEMQDVITRMSTAQVEVLNLQEERDAAVRETRRLQKSVEASQAPAEGRFKVFGF</sequence>
<feature type="region of interest" description="Disordered" evidence="2">
    <location>
        <begin position="503"/>
        <end position="536"/>
    </location>
</feature>
<feature type="compositionally biased region" description="Basic and acidic residues" evidence="2">
    <location>
        <begin position="279"/>
        <end position="288"/>
    </location>
</feature>
<evidence type="ECO:0000256" key="1">
    <source>
        <dbReference type="SAM" id="Coils"/>
    </source>
</evidence>
<evidence type="ECO:0000259" key="3">
    <source>
        <dbReference type="Pfam" id="PF24554"/>
    </source>
</evidence>
<evidence type="ECO:0000313" key="4">
    <source>
        <dbReference type="EMBL" id="KAF4123419.1"/>
    </source>
</evidence>
<comment type="caution">
    <text evidence="4">The sequence shown here is derived from an EMBL/GenBank/DDBJ whole genome shotgun (WGS) entry which is preliminary data.</text>
</comment>
<feature type="compositionally biased region" description="Low complexity" evidence="2">
    <location>
        <begin position="143"/>
        <end position="156"/>
    </location>
</feature>
<feature type="compositionally biased region" description="Polar residues" evidence="2">
    <location>
        <begin position="503"/>
        <end position="527"/>
    </location>
</feature>
<keyword evidence="1" id="KW-0175">Coiled coil</keyword>
<feature type="compositionally biased region" description="Basic and acidic residues" evidence="2">
    <location>
        <begin position="328"/>
        <end position="337"/>
    </location>
</feature>
<dbReference type="AlphaFoldDB" id="A0A9P4YYN1"/>
<name>A0A9P4YYN1_9HYPO</name>
<evidence type="ECO:0000256" key="2">
    <source>
        <dbReference type="SAM" id="MobiDB-lite"/>
    </source>
</evidence>
<organism evidence="4 5">
    <name type="scientific">Geosmithia morbida</name>
    <dbReference type="NCBI Taxonomy" id="1094350"/>
    <lineage>
        <taxon>Eukaryota</taxon>
        <taxon>Fungi</taxon>
        <taxon>Dikarya</taxon>
        <taxon>Ascomycota</taxon>
        <taxon>Pezizomycotina</taxon>
        <taxon>Sordariomycetes</taxon>
        <taxon>Hypocreomycetidae</taxon>
        <taxon>Hypocreales</taxon>
        <taxon>Bionectriaceae</taxon>
        <taxon>Geosmithia</taxon>
    </lineage>
</organism>
<feature type="compositionally biased region" description="Gly residues" evidence="2">
    <location>
        <begin position="732"/>
        <end position="741"/>
    </location>
</feature>
<accession>A0A9P4YYN1</accession>
<feature type="coiled-coil region" evidence="1">
    <location>
        <begin position="552"/>
        <end position="684"/>
    </location>
</feature>
<proteinExistence type="predicted"/>
<feature type="domain" description="DUF7603" evidence="3">
    <location>
        <begin position="932"/>
        <end position="1040"/>
    </location>
</feature>
<dbReference type="InterPro" id="IPR056023">
    <property type="entry name" value="DUF7603"/>
</dbReference>
<reference evidence="4" key="1">
    <citation type="submission" date="2020-03" db="EMBL/GenBank/DDBJ databases">
        <title>Site-based positive gene gene selection in Geosmithia morbida across the United States reveals a broad range of putative effectors and factors for local host and environmental adapation.</title>
        <authorList>
            <person name="Onufrak A."/>
            <person name="Murdoch R.W."/>
            <person name="Gazis R."/>
            <person name="Huff M."/>
            <person name="Staton M."/>
            <person name="Klingeman W."/>
            <person name="Hadziabdic D."/>
        </authorList>
    </citation>
    <scope>NUCLEOTIDE SEQUENCE</scope>
    <source>
        <strain evidence="4">1262</strain>
    </source>
</reference>
<keyword evidence="5" id="KW-1185">Reference proteome</keyword>
<evidence type="ECO:0000313" key="5">
    <source>
        <dbReference type="Proteomes" id="UP000749293"/>
    </source>
</evidence>
<dbReference type="OrthoDB" id="5395440at2759"/>
<dbReference type="RefSeq" id="XP_035322071.1">
    <property type="nucleotide sequence ID" value="XM_035468090.1"/>
</dbReference>
<feature type="compositionally biased region" description="Polar residues" evidence="2">
    <location>
        <begin position="444"/>
        <end position="459"/>
    </location>
</feature>
<feature type="coiled-coil region" evidence="1">
    <location>
        <begin position="756"/>
        <end position="874"/>
    </location>
</feature>
<feature type="region of interest" description="Disordered" evidence="2">
    <location>
        <begin position="727"/>
        <end position="753"/>
    </location>
</feature>
<feature type="compositionally biased region" description="Acidic residues" evidence="2">
    <location>
        <begin position="316"/>
        <end position="325"/>
    </location>
</feature>
<gene>
    <name evidence="4" type="ORF">GMORB2_6120</name>
</gene>
<feature type="compositionally biased region" description="Low complexity" evidence="2">
    <location>
        <begin position="406"/>
        <end position="425"/>
    </location>
</feature>